<feature type="transmembrane region" description="Helical" evidence="5">
    <location>
        <begin position="350"/>
        <end position="376"/>
    </location>
</feature>
<evidence type="ECO:0000259" key="6">
    <source>
        <dbReference type="Pfam" id="PF04932"/>
    </source>
</evidence>
<feature type="transmembrane region" description="Helical" evidence="5">
    <location>
        <begin position="44"/>
        <end position="63"/>
    </location>
</feature>
<evidence type="ECO:0000256" key="2">
    <source>
        <dbReference type="ARBA" id="ARBA00022692"/>
    </source>
</evidence>
<dbReference type="GO" id="GO:0016020">
    <property type="term" value="C:membrane"/>
    <property type="evidence" value="ECO:0007669"/>
    <property type="project" value="UniProtKB-SubCell"/>
</dbReference>
<evidence type="ECO:0000313" key="7">
    <source>
        <dbReference type="EMBL" id="RDC44321.1"/>
    </source>
</evidence>
<evidence type="ECO:0000256" key="1">
    <source>
        <dbReference type="ARBA" id="ARBA00004141"/>
    </source>
</evidence>
<gene>
    <name evidence="7" type="ORF">C1850_06260</name>
</gene>
<feature type="transmembrane region" description="Helical" evidence="5">
    <location>
        <begin position="75"/>
        <end position="92"/>
    </location>
</feature>
<sequence>MHSIGRSEIMQMKLVEKPCAHGGVMDGDRAQKRYVRVPSRAGETLWTVAFALMLAPFFELRGLNYIVSPVWGEMYFGWRIASTIAISILFLLTGKKRGFSWLAIAVSLSVLISTIINTGIGTSWTLWQWLLDWAPLALGAMLMSVAVGQSLTAFLRAVTIVTGIIVVANFVFVLVWPTGIWVQSALEGFTLIGNKNLAVFLVLLGTSSSLVLGLMRDRKAILAACTIYISGLLQCVIYYSATSMTALVLFGLIMLVFRCAKLRVAVNGLSIGIAYVFVFCSIVLFRLQNNLSLLIEGVLGKSLTFTGRTAVWDGVISMTDGEHLLFGYGTAPRFHLEFDNFVYNHPHNDILSVLLSGGIVALVLYLILVGWALGILYKNRTELLSHIFCAALTAFFAVALMEPLFSIAWGVALGMAYYAPYALMERGGCESEFRFIGQ</sequence>
<organism evidence="7 8">
    <name type="scientific">Adlercreutzia equolifaciens subsp. celatus</name>
    <dbReference type="NCBI Taxonomy" id="394340"/>
    <lineage>
        <taxon>Bacteria</taxon>
        <taxon>Bacillati</taxon>
        <taxon>Actinomycetota</taxon>
        <taxon>Coriobacteriia</taxon>
        <taxon>Eggerthellales</taxon>
        <taxon>Eggerthellaceae</taxon>
        <taxon>Adlercreutzia</taxon>
    </lineage>
</organism>
<evidence type="ECO:0000256" key="3">
    <source>
        <dbReference type="ARBA" id="ARBA00022989"/>
    </source>
</evidence>
<evidence type="ECO:0000313" key="8">
    <source>
        <dbReference type="Proteomes" id="UP000253805"/>
    </source>
</evidence>
<feature type="transmembrane region" description="Helical" evidence="5">
    <location>
        <begin position="196"/>
        <end position="214"/>
    </location>
</feature>
<feature type="transmembrane region" description="Helical" evidence="5">
    <location>
        <begin position="245"/>
        <end position="262"/>
    </location>
</feature>
<evidence type="ECO:0000256" key="5">
    <source>
        <dbReference type="SAM" id="Phobius"/>
    </source>
</evidence>
<dbReference type="InterPro" id="IPR007016">
    <property type="entry name" value="O-antigen_ligase-rel_domated"/>
</dbReference>
<keyword evidence="2 5" id="KW-0812">Transmembrane</keyword>
<keyword evidence="3 5" id="KW-1133">Transmembrane helix</keyword>
<dbReference type="InterPro" id="IPR051533">
    <property type="entry name" value="WaaL-like"/>
</dbReference>
<feature type="transmembrane region" description="Helical" evidence="5">
    <location>
        <begin position="383"/>
        <end position="401"/>
    </location>
</feature>
<feature type="transmembrane region" description="Helical" evidence="5">
    <location>
        <begin position="99"/>
        <end position="120"/>
    </location>
</feature>
<feature type="transmembrane region" description="Helical" evidence="5">
    <location>
        <begin position="269"/>
        <end position="287"/>
    </location>
</feature>
<proteinExistence type="predicted"/>
<name>A0A369NYE2_9ACTN</name>
<reference evidence="7 8" key="1">
    <citation type="journal article" date="2018" name="Elife">
        <title>Discovery and characterization of a prevalent human gut bacterial enzyme sufficient for the inactivation of a family of plant toxins.</title>
        <authorList>
            <person name="Koppel N."/>
            <person name="Bisanz J.E."/>
            <person name="Pandelia M.E."/>
            <person name="Turnbaugh P.J."/>
            <person name="Balskus E.P."/>
        </authorList>
    </citation>
    <scope>NUCLEOTIDE SEQUENCE [LARGE SCALE GENOMIC DNA]</scope>
    <source>
        <strain evidence="7 8">OB21 GAM 11</strain>
    </source>
</reference>
<feature type="transmembrane region" description="Helical" evidence="5">
    <location>
        <begin position="126"/>
        <end position="147"/>
    </location>
</feature>
<feature type="domain" description="O-antigen ligase-related" evidence="6">
    <location>
        <begin position="233"/>
        <end position="366"/>
    </location>
</feature>
<dbReference type="Proteomes" id="UP000253805">
    <property type="component" value="Unassembled WGS sequence"/>
</dbReference>
<dbReference type="EMBL" id="PPUT01000014">
    <property type="protein sequence ID" value="RDC44321.1"/>
    <property type="molecule type" value="Genomic_DNA"/>
</dbReference>
<dbReference type="AlphaFoldDB" id="A0A369NYE2"/>
<feature type="transmembrane region" description="Helical" evidence="5">
    <location>
        <begin position="154"/>
        <end position="176"/>
    </location>
</feature>
<dbReference type="PANTHER" id="PTHR37422:SF13">
    <property type="entry name" value="LIPOPOLYSACCHARIDE BIOSYNTHESIS PROTEIN PA4999-RELATED"/>
    <property type="match status" value="1"/>
</dbReference>
<comment type="caution">
    <text evidence="7">The sequence shown here is derived from an EMBL/GenBank/DDBJ whole genome shotgun (WGS) entry which is preliminary data.</text>
</comment>
<dbReference type="PANTHER" id="PTHR37422">
    <property type="entry name" value="TEICHURONIC ACID BIOSYNTHESIS PROTEIN TUAE"/>
    <property type="match status" value="1"/>
</dbReference>
<comment type="subcellular location">
    <subcellularLocation>
        <location evidence="1">Membrane</location>
        <topology evidence="1">Multi-pass membrane protein</topology>
    </subcellularLocation>
</comment>
<accession>A0A369NYE2</accession>
<keyword evidence="4 5" id="KW-0472">Membrane</keyword>
<protein>
    <recommendedName>
        <fullName evidence="6">O-antigen ligase-related domain-containing protein</fullName>
    </recommendedName>
</protein>
<evidence type="ECO:0000256" key="4">
    <source>
        <dbReference type="ARBA" id="ARBA00023136"/>
    </source>
</evidence>
<dbReference type="Pfam" id="PF04932">
    <property type="entry name" value="Wzy_C"/>
    <property type="match status" value="1"/>
</dbReference>